<reference evidence="4" key="4">
    <citation type="journal article" date="2008" name="Nucleic Acids Res.">
        <title>The rice annotation project database (RAP-DB): 2008 update.</title>
        <authorList>
            <consortium name="The rice annotation project (RAP)"/>
        </authorList>
    </citation>
    <scope>GENOME REANNOTATION</scope>
    <source>
        <strain evidence="4">cv. Nipponbare</strain>
    </source>
</reference>
<reference evidence="4" key="3">
    <citation type="journal article" date="2005" name="Nature">
        <title>The map-based sequence of the rice genome.</title>
        <authorList>
            <consortium name="International rice genome sequencing project (IRGSP)"/>
            <person name="Matsumoto T."/>
            <person name="Wu J."/>
            <person name="Kanamori H."/>
            <person name="Katayose Y."/>
            <person name="Fujisawa M."/>
            <person name="Namiki N."/>
            <person name="Mizuno H."/>
            <person name="Yamamoto K."/>
            <person name="Antonio B.A."/>
            <person name="Baba T."/>
            <person name="Sakata K."/>
            <person name="Nagamura Y."/>
            <person name="Aoki H."/>
            <person name="Arikawa K."/>
            <person name="Arita K."/>
            <person name="Bito T."/>
            <person name="Chiden Y."/>
            <person name="Fujitsuka N."/>
            <person name="Fukunaka R."/>
            <person name="Hamada M."/>
            <person name="Harada C."/>
            <person name="Hayashi A."/>
            <person name="Hijishita S."/>
            <person name="Honda M."/>
            <person name="Hosokawa S."/>
            <person name="Ichikawa Y."/>
            <person name="Idonuma A."/>
            <person name="Iijima M."/>
            <person name="Ikeda M."/>
            <person name="Ikeno M."/>
            <person name="Ito K."/>
            <person name="Ito S."/>
            <person name="Ito T."/>
            <person name="Ito Y."/>
            <person name="Ito Y."/>
            <person name="Iwabuchi A."/>
            <person name="Kamiya K."/>
            <person name="Karasawa W."/>
            <person name="Kurita K."/>
            <person name="Katagiri S."/>
            <person name="Kikuta A."/>
            <person name="Kobayashi H."/>
            <person name="Kobayashi N."/>
            <person name="Machita K."/>
            <person name="Maehara T."/>
            <person name="Masukawa M."/>
            <person name="Mizubayashi T."/>
            <person name="Mukai Y."/>
            <person name="Nagasaki H."/>
            <person name="Nagata Y."/>
            <person name="Naito S."/>
            <person name="Nakashima M."/>
            <person name="Nakama Y."/>
            <person name="Nakamichi Y."/>
            <person name="Nakamura M."/>
            <person name="Meguro A."/>
            <person name="Negishi M."/>
            <person name="Ohta I."/>
            <person name="Ohta T."/>
            <person name="Okamoto M."/>
            <person name="Ono N."/>
            <person name="Saji S."/>
            <person name="Sakaguchi M."/>
            <person name="Sakai K."/>
            <person name="Shibata M."/>
            <person name="Shimokawa T."/>
            <person name="Song J."/>
            <person name="Takazaki Y."/>
            <person name="Terasawa K."/>
            <person name="Tsugane M."/>
            <person name="Tsuji K."/>
            <person name="Ueda S."/>
            <person name="Waki K."/>
            <person name="Yamagata H."/>
            <person name="Yamamoto M."/>
            <person name="Yamamoto S."/>
            <person name="Yamane H."/>
            <person name="Yoshiki S."/>
            <person name="Yoshihara R."/>
            <person name="Yukawa K."/>
            <person name="Zhong H."/>
            <person name="Yano M."/>
            <person name="Yuan Q."/>
            <person name="Ouyang S."/>
            <person name="Liu J."/>
            <person name="Jones K.M."/>
            <person name="Gansberger K."/>
            <person name="Moffat K."/>
            <person name="Hill J."/>
            <person name="Bera J."/>
            <person name="Fadrosh D."/>
            <person name="Jin S."/>
            <person name="Johri S."/>
            <person name="Kim M."/>
            <person name="Overton L."/>
            <person name="Reardon M."/>
            <person name="Tsitrin T."/>
            <person name="Vuong H."/>
            <person name="Weaver B."/>
            <person name="Ciecko A."/>
            <person name="Tallon L."/>
            <person name="Jackson J."/>
            <person name="Pai G."/>
            <person name="Aken S.V."/>
            <person name="Utterback T."/>
            <person name="Reidmuller S."/>
            <person name="Feldblyum T."/>
            <person name="Hsiao J."/>
            <person name="Zismann V."/>
            <person name="Iobst S."/>
            <person name="de Vazeille A.R."/>
            <person name="Buell C.R."/>
            <person name="Ying K."/>
            <person name="Li Y."/>
            <person name="Lu T."/>
            <person name="Huang Y."/>
            <person name="Zhao Q."/>
            <person name="Feng Q."/>
            <person name="Zhang L."/>
            <person name="Zhu J."/>
            <person name="Weng Q."/>
            <person name="Mu J."/>
            <person name="Lu Y."/>
            <person name="Fan D."/>
            <person name="Liu Y."/>
            <person name="Guan J."/>
            <person name="Zhang Y."/>
            <person name="Yu S."/>
            <person name="Liu X."/>
            <person name="Zhang Y."/>
            <person name="Hong G."/>
            <person name="Han B."/>
            <person name="Choisne N."/>
            <person name="Demange N."/>
            <person name="Orjeda G."/>
            <person name="Samain S."/>
            <person name="Cattolico L."/>
            <person name="Pelletier E."/>
            <person name="Couloux A."/>
            <person name="Segurens B."/>
            <person name="Wincker P."/>
            <person name="D'Hont A."/>
            <person name="Scarpelli C."/>
            <person name="Weissenbach J."/>
            <person name="Salanoubat M."/>
            <person name="Quetier F."/>
            <person name="Yu Y."/>
            <person name="Kim H.R."/>
            <person name="Rambo T."/>
            <person name="Currie J."/>
            <person name="Collura K."/>
            <person name="Luo M."/>
            <person name="Yang T."/>
            <person name="Ammiraju J.S.S."/>
            <person name="Engler F."/>
            <person name="Soderlund C."/>
            <person name="Wing R.A."/>
            <person name="Palmer L.E."/>
            <person name="de la Bastide M."/>
            <person name="Spiegel L."/>
            <person name="Nascimento L."/>
            <person name="Zutavern T."/>
            <person name="O'Shaughnessy A."/>
            <person name="Dike S."/>
            <person name="Dedhia N."/>
            <person name="Preston R."/>
            <person name="Balija V."/>
            <person name="McCombie W.R."/>
            <person name="Chow T."/>
            <person name="Chen H."/>
            <person name="Chung M."/>
            <person name="Chen C."/>
            <person name="Shaw J."/>
            <person name="Wu H."/>
            <person name="Hsiao K."/>
            <person name="Chao Y."/>
            <person name="Chu M."/>
            <person name="Cheng C."/>
            <person name="Hour A."/>
            <person name="Lee P."/>
            <person name="Lin S."/>
            <person name="Lin Y."/>
            <person name="Liou J."/>
            <person name="Liu S."/>
            <person name="Hsing Y."/>
            <person name="Raghuvanshi S."/>
            <person name="Mohanty A."/>
            <person name="Bharti A.K."/>
            <person name="Gaur A."/>
            <person name="Gupta V."/>
            <person name="Kumar D."/>
            <person name="Ravi V."/>
            <person name="Vij S."/>
            <person name="Kapur A."/>
            <person name="Khurana P."/>
            <person name="Khurana P."/>
            <person name="Khurana J.P."/>
            <person name="Tyagi A.K."/>
            <person name="Gaikwad K."/>
            <person name="Singh A."/>
            <person name="Dalal V."/>
            <person name="Srivastava S."/>
            <person name="Dixit A."/>
            <person name="Pal A.K."/>
            <person name="Ghazi I.A."/>
            <person name="Yadav M."/>
            <person name="Pandit A."/>
            <person name="Bhargava A."/>
            <person name="Sureshbabu K."/>
            <person name="Batra K."/>
            <person name="Sharma T.R."/>
            <person name="Mohapatra T."/>
            <person name="Singh N.K."/>
            <person name="Messing J."/>
            <person name="Nelson A.B."/>
            <person name="Fuks G."/>
            <person name="Kavchok S."/>
            <person name="Keizer G."/>
            <person name="Linton E."/>
            <person name="Llaca V."/>
            <person name="Song R."/>
            <person name="Tanyolac B."/>
            <person name="Young S."/>
            <person name="Ho-Il K."/>
            <person name="Hahn J.H."/>
            <person name="Sangsakoo G."/>
            <person name="Vanavichit A."/>
            <person name="de Mattos Luiz.A.T."/>
            <person name="Zimmer P.D."/>
            <person name="Malone G."/>
            <person name="Dellagostin O."/>
            <person name="de Oliveira A.C."/>
            <person name="Bevan M."/>
            <person name="Bancroft I."/>
            <person name="Minx P."/>
            <person name="Cordum H."/>
            <person name="Wilson R."/>
            <person name="Cheng Z."/>
            <person name="Jin W."/>
            <person name="Jiang J."/>
            <person name="Leong S.A."/>
            <person name="Iwama H."/>
            <person name="Gojobori T."/>
            <person name="Itoh T."/>
            <person name="Niimura Y."/>
            <person name="Fujii Y."/>
            <person name="Habara T."/>
            <person name="Sakai H."/>
            <person name="Sato Y."/>
            <person name="Wilson G."/>
            <person name="Kumar K."/>
            <person name="McCouch S."/>
            <person name="Juretic N."/>
            <person name="Hoen D."/>
            <person name="Wright S."/>
            <person name="Bruskiewich R."/>
            <person name="Bureau T."/>
            <person name="Miyao A."/>
            <person name="Hirochika H."/>
            <person name="Nishikawa T."/>
            <person name="Kadowaki K."/>
            <person name="Sugiura M."/>
            <person name="Burr B."/>
            <person name="Sasaki T."/>
        </authorList>
    </citation>
    <scope>NUCLEOTIDE SEQUENCE [LARGE SCALE GENOMIC DNA]</scope>
    <source>
        <strain evidence="4">cv. Nipponbare</strain>
    </source>
</reference>
<protein>
    <submittedName>
        <fullName evidence="3">Uncharacterized protein</fullName>
    </submittedName>
</protein>
<name>Q6ZG26_ORYSJ</name>
<accession>Q6ZG26</accession>
<proteinExistence type="predicted"/>
<dbReference type="EMBL" id="AP004155">
    <property type="protein sequence ID" value="BAC98534.1"/>
    <property type="molecule type" value="Genomic_DNA"/>
</dbReference>
<feature type="compositionally biased region" description="Low complexity" evidence="1">
    <location>
        <begin position="34"/>
        <end position="43"/>
    </location>
</feature>
<evidence type="ECO:0000313" key="2">
    <source>
        <dbReference type="EMBL" id="BAC98516.1"/>
    </source>
</evidence>
<organism evidence="3 4">
    <name type="scientific">Oryza sativa subsp. japonica</name>
    <name type="common">Rice</name>
    <dbReference type="NCBI Taxonomy" id="39947"/>
    <lineage>
        <taxon>Eukaryota</taxon>
        <taxon>Viridiplantae</taxon>
        <taxon>Streptophyta</taxon>
        <taxon>Embryophyta</taxon>
        <taxon>Tracheophyta</taxon>
        <taxon>Spermatophyta</taxon>
        <taxon>Magnoliopsida</taxon>
        <taxon>Liliopsida</taxon>
        <taxon>Poales</taxon>
        <taxon>Poaceae</taxon>
        <taxon>BOP clade</taxon>
        <taxon>Oryzoideae</taxon>
        <taxon>Oryzeae</taxon>
        <taxon>Oryzinae</taxon>
        <taxon>Oryza</taxon>
        <taxon>Oryza sativa</taxon>
    </lineage>
</organism>
<reference evidence="2" key="1">
    <citation type="submission" date="2001-08" db="EMBL/GenBank/DDBJ databases">
        <title>Oryza sativa nipponbare(GA3) genomic DNA, chromosome 8, BAC clone:OJ1575_B01.</title>
        <authorList>
            <person name="Sasaki T."/>
            <person name="Matsumoto T."/>
            <person name="Yamamoto K."/>
        </authorList>
    </citation>
    <scope>NUCLEOTIDE SEQUENCE</scope>
</reference>
<evidence type="ECO:0000256" key="1">
    <source>
        <dbReference type="SAM" id="MobiDB-lite"/>
    </source>
</evidence>
<feature type="region of interest" description="Disordered" evidence="1">
    <location>
        <begin position="168"/>
        <end position="201"/>
    </location>
</feature>
<dbReference type="Proteomes" id="UP000000763">
    <property type="component" value="Chromosome 8"/>
</dbReference>
<feature type="compositionally biased region" description="Low complexity" evidence="1">
    <location>
        <begin position="93"/>
        <end position="104"/>
    </location>
</feature>
<feature type="region of interest" description="Disordered" evidence="1">
    <location>
        <begin position="1"/>
        <end position="148"/>
    </location>
</feature>
<feature type="compositionally biased region" description="Basic and acidic residues" evidence="1">
    <location>
        <begin position="117"/>
        <end position="129"/>
    </location>
</feature>
<feature type="compositionally biased region" description="Basic and acidic residues" evidence="1">
    <location>
        <begin position="18"/>
        <end position="32"/>
    </location>
</feature>
<dbReference type="EMBL" id="AP004013">
    <property type="protein sequence ID" value="BAC98516.1"/>
    <property type="molecule type" value="Genomic_DNA"/>
</dbReference>
<evidence type="ECO:0000313" key="4">
    <source>
        <dbReference type="Proteomes" id="UP000000763"/>
    </source>
</evidence>
<reference evidence="3" key="2">
    <citation type="submission" date="2001-09" db="EMBL/GenBank/DDBJ databases">
        <title>Oryza sativa nipponbare(GA3) genomic DNA, chromosome 8, BAC clone:OJ1112_D12.</title>
        <authorList>
            <person name="Sasaki T."/>
            <person name="Matsumoto T."/>
            <person name="Yamamoto K."/>
        </authorList>
    </citation>
    <scope>NUCLEOTIDE SEQUENCE</scope>
</reference>
<gene>
    <name evidence="3" type="ORF">OJ1112_D12.7</name>
    <name evidence="2" type="ORF">OJ1575_B01.19</name>
</gene>
<sequence length="231" mass="24420">MPRQLFFPSSHPSSDGTRLSEKRGVSSSEGRRGSSGSAAAAGRQWGGGRRGEEVHLSPPAAGGGRGASPEIKRSRRGTAGCSSPRPVSPLPPRRATAATATRSSIPCLSFPATKRPTRPEQVDSGPHREYHNRRAGGDAGDGAEAEVKERAVARGEAVERLVRQRREQVEVAQDGQPERARREAQAWSGRSSDLLAPMTSLPPAAGATSSFATLPLLSVLAHREGDRPVID</sequence>
<dbReference type="AlphaFoldDB" id="Q6ZG26"/>
<evidence type="ECO:0000313" key="3">
    <source>
        <dbReference type="EMBL" id="BAC98534.1"/>
    </source>
</evidence>